<dbReference type="PANTHER" id="PTHR13947">
    <property type="entry name" value="GNAT FAMILY N-ACETYLTRANSFERASE"/>
    <property type="match status" value="1"/>
</dbReference>
<dbReference type="CDD" id="cd04301">
    <property type="entry name" value="NAT_SF"/>
    <property type="match status" value="1"/>
</dbReference>
<evidence type="ECO:0000256" key="2">
    <source>
        <dbReference type="SAM" id="Phobius"/>
    </source>
</evidence>
<reference evidence="4 5" key="1">
    <citation type="submission" date="2024-05" db="EMBL/GenBank/DDBJ databases">
        <title>A draft genome resource for the thread blight pathogen Marasmius tenuissimus strain MS-2.</title>
        <authorList>
            <person name="Yulfo-Soto G.E."/>
            <person name="Baruah I.K."/>
            <person name="Amoako-Attah I."/>
            <person name="Bukari Y."/>
            <person name="Meinhardt L.W."/>
            <person name="Bailey B.A."/>
            <person name="Cohen S.P."/>
        </authorList>
    </citation>
    <scope>NUCLEOTIDE SEQUENCE [LARGE SCALE GENOMIC DNA]</scope>
    <source>
        <strain evidence="4 5">MS-2</strain>
    </source>
</reference>
<keyword evidence="2" id="KW-0812">Transmembrane</keyword>
<feature type="domain" description="N-acetyltransferase" evidence="3">
    <location>
        <begin position="103"/>
        <end position="253"/>
    </location>
</feature>
<keyword evidence="2" id="KW-0472">Membrane</keyword>
<proteinExistence type="predicted"/>
<dbReference type="PANTHER" id="PTHR13947:SF37">
    <property type="entry name" value="LD18367P"/>
    <property type="match status" value="1"/>
</dbReference>
<dbReference type="EMBL" id="JBBXMP010000020">
    <property type="protein sequence ID" value="KAL0068145.1"/>
    <property type="molecule type" value="Genomic_DNA"/>
</dbReference>
<gene>
    <name evidence="4" type="ORF">AAF712_004805</name>
</gene>
<evidence type="ECO:0000313" key="4">
    <source>
        <dbReference type="EMBL" id="KAL0068145.1"/>
    </source>
</evidence>
<dbReference type="PROSITE" id="PS51186">
    <property type="entry name" value="GNAT"/>
    <property type="match status" value="1"/>
</dbReference>
<dbReference type="InterPro" id="IPR050769">
    <property type="entry name" value="NAT_camello-type"/>
</dbReference>
<organism evidence="4 5">
    <name type="scientific">Marasmius tenuissimus</name>
    <dbReference type="NCBI Taxonomy" id="585030"/>
    <lineage>
        <taxon>Eukaryota</taxon>
        <taxon>Fungi</taxon>
        <taxon>Dikarya</taxon>
        <taxon>Basidiomycota</taxon>
        <taxon>Agaricomycotina</taxon>
        <taxon>Agaricomycetes</taxon>
        <taxon>Agaricomycetidae</taxon>
        <taxon>Agaricales</taxon>
        <taxon>Marasmiineae</taxon>
        <taxon>Marasmiaceae</taxon>
        <taxon>Marasmius</taxon>
    </lineage>
</organism>
<keyword evidence="1" id="KW-0808">Transferase</keyword>
<protein>
    <recommendedName>
        <fullName evidence="3">N-acetyltransferase domain-containing protein</fullName>
    </recommendedName>
</protein>
<comment type="caution">
    <text evidence="4">The sequence shown here is derived from an EMBL/GenBank/DDBJ whole genome shotgun (WGS) entry which is preliminary data.</text>
</comment>
<evidence type="ECO:0000256" key="1">
    <source>
        <dbReference type="ARBA" id="ARBA00022679"/>
    </source>
</evidence>
<dbReference type="Proteomes" id="UP001437256">
    <property type="component" value="Unassembled WGS sequence"/>
</dbReference>
<dbReference type="Gene3D" id="3.40.630.30">
    <property type="match status" value="1"/>
</dbReference>
<dbReference type="Pfam" id="PF00583">
    <property type="entry name" value="Acetyltransf_1"/>
    <property type="match status" value="1"/>
</dbReference>
<dbReference type="SUPFAM" id="SSF55729">
    <property type="entry name" value="Acyl-CoA N-acyltransferases (Nat)"/>
    <property type="match status" value="1"/>
</dbReference>
<keyword evidence="2" id="KW-1133">Transmembrane helix</keyword>
<feature type="transmembrane region" description="Helical" evidence="2">
    <location>
        <begin position="77"/>
        <end position="95"/>
    </location>
</feature>
<evidence type="ECO:0000259" key="3">
    <source>
        <dbReference type="PROSITE" id="PS51186"/>
    </source>
</evidence>
<dbReference type="InterPro" id="IPR000182">
    <property type="entry name" value="GNAT_dom"/>
</dbReference>
<name>A0ABR3A2F0_9AGAR</name>
<feature type="transmembrane region" description="Helical" evidence="2">
    <location>
        <begin position="51"/>
        <end position="71"/>
    </location>
</feature>
<evidence type="ECO:0000313" key="5">
    <source>
        <dbReference type="Proteomes" id="UP001437256"/>
    </source>
</evidence>
<accession>A0ABR3A2F0</accession>
<dbReference type="InterPro" id="IPR016181">
    <property type="entry name" value="Acyl_CoA_acyltransferase"/>
</dbReference>
<keyword evidence="5" id="KW-1185">Reference proteome</keyword>
<sequence>MSIPPSKVHIRPYRPADFDVVKRLFYDGMAYGPLTPAIESTRAVYKNPYSILLYLAGALSTLSPFFFHRWFSQHSRLRILAPLLGSGIVAAYLLWIPRQARKMMVAYCDQCMKEDMKDIVAHYGLKPIKDESGETKYEPVGKGCFWVAEHKGEVVGCVGLDNSDQANPLVGELRRLSISSRHRNLGIASLLIKTLVSFARERGLSTLRLGTSSFQPAAVRLYQKHGWKITESKPYKVDVIPVTFQLLTLGYTL</sequence>